<reference evidence="3 4" key="1">
    <citation type="submission" date="2024-03" db="EMBL/GenBank/DDBJ databases">
        <title>High-quality draft genome sequencing of Tistrella sp. BH-R2-4.</title>
        <authorList>
            <person name="Dong C."/>
        </authorList>
    </citation>
    <scope>NUCLEOTIDE SEQUENCE [LARGE SCALE GENOMIC DNA]</scope>
    <source>
        <strain evidence="3 4">BH-R2-4</strain>
    </source>
</reference>
<evidence type="ECO:0000313" key="4">
    <source>
        <dbReference type="Proteomes" id="UP001413721"/>
    </source>
</evidence>
<dbReference type="RefSeq" id="WP_345936801.1">
    <property type="nucleotide sequence ID" value="NZ_JBBKTW010000001.1"/>
</dbReference>
<organism evidence="3 4">
    <name type="scientific">Tistrella arctica</name>
    <dbReference type="NCBI Taxonomy" id="3133430"/>
    <lineage>
        <taxon>Bacteria</taxon>
        <taxon>Pseudomonadati</taxon>
        <taxon>Pseudomonadota</taxon>
        <taxon>Alphaproteobacteria</taxon>
        <taxon>Geminicoccales</taxon>
        <taxon>Geminicoccaceae</taxon>
        <taxon>Tistrella</taxon>
    </lineage>
</organism>
<keyword evidence="4" id="KW-1185">Reference proteome</keyword>
<dbReference type="InterPro" id="IPR008949">
    <property type="entry name" value="Isoprenoid_synthase_dom_sf"/>
</dbReference>
<dbReference type="SUPFAM" id="SSF48576">
    <property type="entry name" value="Terpenoid synthases"/>
    <property type="match status" value="2"/>
</dbReference>
<dbReference type="InterPro" id="IPR002060">
    <property type="entry name" value="Squ/phyt_synthse"/>
</dbReference>
<accession>A0ABU9YFA2</accession>
<evidence type="ECO:0000313" key="3">
    <source>
        <dbReference type="EMBL" id="MEN2987472.1"/>
    </source>
</evidence>
<evidence type="ECO:0000256" key="2">
    <source>
        <dbReference type="SAM" id="MobiDB-lite"/>
    </source>
</evidence>
<dbReference type="SFLD" id="SFLDS00005">
    <property type="entry name" value="Isoprenoid_Synthase_Type_I"/>
    <property type="match status" value="1"/>
</dbReference>
<dbReference type="PROSITE" id="PS01045">
    <property type="entry name" value="SQUALEN_PHYTOEN_SYN_2"/>
    <property type="match status" value="1"/>
</dbReference>
<gene>
    <name evidence="3" type="ORF">WG926_04090</name>
</gene>
<dbReference type="SFLD" id="SFLDG01018">
    <property type="entry name" value="Squalene/Phytoene_Synthase_Lik"/>
    <property type="match status" value="1"/>
</dbReference>
<protein>
    <submittedName>
        <fullName evidence="3">Squalene/phytoene synthase family protein</fullName>
    </submittedName>
</protein>
<dbReference type="InterPro" id="IPR044843">
    <property type="entry name" value="Trans_IPPS_bact-type"/>
</dbReference>
<evidence type="ECO:0000256" key="1">
    <source>
        <dbReference type="ARBA" id="ARBA00022679"/>
    </source>
</evidence>
<sequence length="605" mass="64191">MPADANPLPRPVQPAPARADIATRTVAAGREDFPVLSWAAPPGPARPAIHAFYRAARRLDDIADDQTLPAATRIAAIAAFTAGLAPDAAPQTLTGDVGDVGDAASPEARELGRLARDAATALRAADISVQTLADLAEASRRDVDGFRPQDWADLDAHCRLSAAPVARVLMQAAGDHDQRRGRAADDLAVALQLLNHLRDLGRDYHTAGRVWIPGRWLADAGLGVAVLGAPAAPPRLGAAIGRMLDAIDELLARAASLPVETPFRRLRIQAGLTLRIARCHRSRFTGADPLADMVRPRRRDWLGAMLGTAFAELHPGNAGGRTAIGGSSFSMAVRLMPADRRPAMLALYGFSRMVDDIADGVDATDIRRLRLDLIDDRLLVMASGQLPAAHPAVDAAEDATIGTAVISHGLPATALRMIIAGCRSDCLDGATFAPTWPALLRYVDRVAGAVGQAALPVFDVPGDHGHRYAQQLGRALQFVNILRDLDEDAVRGRIYLPAEAIIAAGVDPRLPAVELIEGPARRPAATALARAARAAFAAADAALPSEPALRRRLRPAMAMGDAYRGLLAVLEATGFDNIDASTRRRLKRRAMRVAVVHALNARLGR</sequence>
<dbReference type="SFLD" id="SFLDG01212">
    <property type="entry name" value="Phytoene_synthase_like"/>
    <property type="match status" value="1"/>
</dbReference>
<dbReference type="PANTHER" id="PTHR31480">
    <property type="entry name" value="BIFUNCTIONAL LYCOPENE CYCLASE/PHYTOENE SYNTHASE"/>
    <property type="match status" value="1"/>
</dbReference>
<dbReference type="InterPro" id="IPR019845">
    <property type="entry name" value="Squalene/phytoene_synthase_CS"/>
</dbReference>
<keyword evidence="1" id="KW-0808">Transferase</keyword>
<dbReference type="Gene3D" id="1.10.600.10">
    <property type="entry name" value="Farnesyl Diphosphate Synthase"/>
    <property type="match status" value="2"/>
</dbReference>
<dbReference type="EMBL" id="JBBKTW010000001">
    <property type="protein sequence ID" value="MEN2987472.1"/>
    <property type="molecule type" value="Genomic_DNA"/>
</dbReference>
<dbReference type="Pfam" id="PF00494">
    <property type="entry name" value="SQS_PSY"/>
    <property type="match status" value="2"/>
</dbReference>
<feature type="region of interest" description="Disordered" evidence="2">
    <location>
        <begin position="1"/>
        <end position="24"/>
    </location>
</feature>
<name>A0ABU9YFA2_9PROT</name>
<dbReference type="Proteomes" id="UP001413721">
    <property type="component" value="Unassembled WGS sequence"/>
</dbReference>
<proteinExistence type="predicted"/>
<comment type="caution">
    <text evidence="3">The sequence shown here is derived from an EMBL/GenBank/DDBJ whole genome shotgun (WGS) entry which is preliminary data.</text>
</comment>